<evidence type="ECO:0008006" key="3">
    <source>
        <dbReference type="Google" id="ProtNLM"/>
    </source>
</evidence>
<protein>
    <recommendedName>
        <fullName evidence="3">Peptidase M10 metallopeptidase domain-containing protein</fullName>
    </recommendedName>
</protein>
<evidence type="ECO:0000313" key="2">
    <source>
        <dbReference type="Proteomes" id="UP001156882"/>
    </source>
</evidence>
<dbReference type="Proteomes" id="UP001156882">
    <property type="component" value="Unassembled WGS sequence"/>
</dbReference>
<dbReference type="InterPro" id="IPR024079">
    <property type="entry name" value="MetalloPept_cat_dom_sf"/>
</dbReference>
<sequence length="285" mass="32921">MTYSSRNHDALFMPMNFSNHFLMLQYRVQLVRCEPTSHFNVLGTYCTGNGILHDDSQRFHLDAWTDAEWNGFRNNFTSIITRYWDEKFELTPNRPWYPNPSPQPPSASAITCNLSLELVDSAAQAHHRYFIVKPQESNFRSFASSPNRLGMFTHRDLAYDWNTRRTQVGPADRRGRRKMHSVSFLQCTVLHEFGHTLGLDHVNGAGNDDWNYGVSLDQREDLMGMGDHLTGREAFPWKSQLRHHLIPEPADHKPHVPALKFTARVTAPQLITYWDNDWTPAPATP</sequence>
<organism evidence="1 2">
    <name type="scientific">Labrys miyagiensis</name>
    <dbReference type="NCBI Taxonomy" id="346912"/>
    <lineage>
        <taxon>Bacteria</taxon>
        <taxon>Pseudomonadati</taxon>
        <taxon>Pseudomonadota</taxon>
        <taxon>Alphaproteobacteria</taxon>
        <taxon>Hyphomicrobiales</taxon>
        <taxon>Xanthobacteraceae</taxon>
        <taxon>Labrys</taxon>
    </lineage>
</organism>
<reference evidence="2" key="1">
    <citation type="journal article" date="2019" name="Int. J. Syst. Evol. Microbiol.">
        <title>The Global Catalogue of Microorganisms (GCM) 10K type strain sequencing project: providing services to taxonomists for standard genome sequencing and annotation.</title>
        <authorList>
            <consortium name="The Broad Institute Genomics Platform"/>
            <consortium name="The Broad Institute Genome Sequencing Center for Infectious Disease"/>
            <person name="Wu L."/>
            <person name="Ma J."/>
        </authorList>
    </citation>
    <scope>NUCLEOTIDE SEQUENCE [LARGE SCALE GENOMIC DNA]</scope>
    <source>
        <strain evidence="2">NBRC 101365</strain>
    </source>
</reference>
<proteinExistence type="predicted"/>
<name>A0ABQ6CTV3_9HYPH</name>
<gene>
    <name evidence="1" type="ORF">GCM10007874_65650</name>
</gene>
<dbReference type="EMBL" id="BSPC01000075">
    <property type="protein sequence ID" value="GLS23544.1"/>
    <property type="molecule type" value="Genomic_DNA"/>
</dbReference>
<keyword evidence="2" id="KW-1185">Reference proteome</keyword>
<dbReference type="Gene3D" id="3.40.390.10">
    <property type="entry name" value="Collagenase (Catalytic Domain)"/>
    <property type="match status" value="1"/>
</dbReference>
<accession>A0ABQ6CTV3</accession>
<evidence type="ECO:0000313" key="1">
    <source>
        <dbReference type="EMBL" id="GLS23544.1"/>
    </source>
</evidence>
<comment type="caution">
    <text evidence="1">The sequence shown here is derived from an EMBL/GenBank/DDBJ whole genome shotgun (WGS) entry which is preliminary data.</text>
</comment>
<dbReference type="SUPFAM" id="SSF55486">
    <property type="entry name" value="Metalloproteases ('zincins'), catalytic domain"/>
    <property type="match status" value="1"/>
</dbReference>